<evidence type="ECO:0000259" key="1">
    <source>
        <dbReference type="Pfam" id="PF08281"/>
    </source>
</evidence>
<dbReference type="GO" id="GO:0006352">
    <property type="term" value="P:DNA-templated transcription initiation"/>
    <property type="evidence" value="ECO:0007669"/>
    <property type="project" value="InterPro"/>
</dbReference>
<dbReference type="InterPro" id="IPR013324">
    <property type="entry name" value="RNA_pol_sigma_r3/r4-like"/>
</dbReference>
<dbReference type="GO" id="GO:0003677">
    <property type="term" value="F:DNA binding"/>
    <property type="evidence" value="ECO:0007669"/>
    <property type="project" value="InterPro"/>
</dbReference>
<dbReference type="EMBL" id="NISK01000002">
    <property type="protein sequence ID" value="OWQ97575.1"/>
    <property type="molecule type" value="Genomic_DNA"/>
</dbReference>
<evidence type="ECO:0000313" key="3">
    <source>
        <dbReference type="Proteomes" id="UP000197361"/>
    </source>
</evidence>
<evidence type="ECO:0000313" key="2">
    <source>
        <dbReference type="EMBL" id="OWQ97575.1"/>
    </source>
</evidence>
<dbReference type="InterPro" id="IPR013249">
    <property type="entry name" value="RNA_pol_sigma70_r4_t2"/>
</dbReference>
<name>A0A246JWY9_9SPHN</name>
<dbReference type="SUPFAM" id="SSF88659">
    <property type="entry name" value="Sigma3 and sigma4 domains of RNA polymerase sigma factors"/>
    <property type="match status" value="1"/>
</dbReference>
<dbReference type="Pfam" id="PF08281">
    <property type="entry name" value="Sigma70_r4_2"/>
    <property type="match status" value="1"/>
</dbReference>
<reference evidence="2 3" key="1">
    <citation type="journal article" date="2010" name="Int. J. Syst. Evol. Microbiol.">
        <title>Sphingopyxis bauzanensis sp. nov., a psychrophilic bacterium isolated from soil.</title>
        <authorList>
            <person name="Zhang D.C."/>
            <person name="Liu H.C."/>
            <person name="Xin Y.H."/>
            <person name="Zhou Y.G."/>
            <person name="Schinner F."/>
            <person name="Margesin R."/>
        </authorList>
    </citation>
    <scope>NUCLEOTIDE SEQUENCE [LARGE SCALE GENOMIC DNA]</scope>
    <source>
        <strain evidence="2 3">DSM 22271</strain>
    </source>
</reference>
<dbReference type="GO" id="GO:0016987">
    <property type="term" value="F:sigma factor activity"/>
    <property type="evidence" value="ECO:0007669"/>
    <property type="project" value="InterPro"/>
</dbReference>
<dbReference type="AlphaFoldDB" id="A0A246JWY9"/>
<gene>
    <name evidence="2" type="ORF">CDQ92_11260</name>
</gene>
<comment type="caution">
    <text evidence="2">The sequence shown here is derived from an EMBL/GenBank/DDBJ whole genome shotgun (WGS) entry which is preliminary data.</text>
</comment>
<organism evidence="2 3">
    <name type="scientific">Sphingopyxis bauzanensis</name>
    <dbReference type="NCBI Taxonomy" id="651663"/>
    <lineage>
        <taxon>Bacteria</taxon>
        <taxon>Pseudomonadati</taxon>
        <taxon>Pseudomonadota</taxon>
        <taxon>Alphaproteobacteria</taxon>
        <taxon>Sphingomonadales</taxon>
        <taxon>Sphingomonadaceae</taxon>
        <taxon>Sphingopyxis</taxon>
    </lineage>
</organism>
<feature type="domain" description="RNA polymerase sigma factor 70 region 4 type 2" evidence="1">
    <location>
        <begin position="120"/>
        <end position="164"/>
    </location>
</feature>
<protein>
    <recommendedName>
        <fullName evidence="1">RNA polymerase sigma factor 70 region 4 type 2 domain-containing protein</fullName>
    </recommendedName>
</protein>
<keyword evidence="3" id="KW-1185">Reference proteome</keyword>
<accession>A0A246JWY9</accession>
<dbReference type="InterPro" id="IPR036388">
    <property type="entry name" value="WH-like_DNA-bd_sf"/>
</dbReference>
<dbReference type="Gene3D" id="1.10.10.10">
    <property type="entry name" value="Winged helix-like DNA-binding domain superfamily/Winged helix DNA-binding domain"/>
    <property type="match status" value="1"/>
</dbReference>
<dbReference type="Proteomes" id="UP000197361">
    <property type="component" value="Unassembled WGS sequence"/>
</dbReference>
<proteinExistence type="predicted"/>
<sequence length="191" mass="20814">MAPGVPTSRKDSPMDISISRALLLQIVGRLTADDTFLGWVRGSGRRHALTLSLQHLLEERGRAEAAPDLVTATRRYWEDDASVCVDDPARQRVDRDGIWLSGWLRARTGVTAFDRIDPVQLASAIAALPPLSRQVFLLHAHEDLDYGRIAARLAMSTDEVQDELAGALLALDTALYGAADFLDGDDGKPIA</sequence>